<name>A0A8E5IMP8_SALET</name>
<evidence type="ECO:0008006" key="3">
    <source>
        <dbReference type="Google" id="ProtNLM"/>
    </source>
</evidence>
<proteinExistence type="predicted"/>
<organism evidence="2">
    <name type="scientific">Salmonella enterica subsp. enterica serovar Dessau</name>
    <dbReference type="NCBI Taxonomy" id="2564349"/>
    <lineage>
        <taxon>Bacteria</taxon>
        <taxon>Pseudomonadati</taxon>
        <taxon>Pseudomonadota</taxon>
        <taxon>Gammaproteobacteria</taxon>
        <taxon>Enterobacterales</taxon>
        <taxon>Enterobacteriaceae</taxon>
        <taxon>Salmonella</taxon>
    </lineage>
</organism>
<keyword evidence="1" id="KW-0732">Signal</keyword>
<gene>
    <name evidence="2" type="ORF">F1331_26410</name>
</gene>
<dbReference type="AlphaFoldDB" id="A0A8E5IMP8"/>
<evidence type="ECO:0000256" key="1">
    <source>
        <dbReference type="SAM" id="SignalP"/>
    </source>
</evidence>
<protein>
    <recommendedName>
        <fullName evidence="3">MBL fold metallo-hydrolase</fullName>
    </recommendedName>
</protein>
<accession>A0A8E5IMP8</accession>
<reference evidence="2" key="1">
    <citation type="submission" date="2019-09" db="EMBL/GenBank/DDBJ databases">
        <title>Characterization of Mobilized Colistin Resistance Gene mcr-9 Carrying Colisitin Resistant Salmonella enterica serotype Senftenberg ST14.</title>
        <authorList>
            <person name="Cha M.-H."/>
            <person name="Woo G.-J."/>
        </authorList>
    </citation>
    <scope>NUCLEOTIDE SEQUENCE</scope>
    <source>
        <strain evidence="2">KUFSE-SAL0043</strain>
    </source>
</reference>
<dbReference type="EMBL" id="CP043765">
    <property type="protein sequence ID" value="QUS47112.1"/>
    <property type="molecule type" value="Genomic_DNA"/>
</dbReference>
<feature type="chain" id="PRO_5034437102" description="MBL fold metallo-hydrolase" evidence="1">
    <location>
        <begin position="24"/>
        <end position="128"/>
    </location>
</feature>
<dbReference type="InterPro" id="IPR036866">
    <property type="entry name" value="RibonucZ/Hydroxyglut_hydro"/>
</dbReference>
<feature type="signal peptide" evidence="1">
    <location>
        <begin position="1"/>
        <end position="23"/>
    </location>
</feature>
<dbReference type="Gene3D" id="3.60.15.10">
    <property type="entry name" value="Ribonuclease Z/Hydroxyacylglutathione hydrolase-like"/>
    <property type="match status" value="1"/>
</dbReference>
<evidence type="ECO:0000313" key="2">
    <source>
        <dbReference type="EMBL" id="QUS47112.1"/>
    </source>
</evidence>
<sequence length="128" mass="13202">MTVRFLKSAAVIASLAVAPVAYAQNAAPTAAAAPADFYKMKLGSFTIVALSDGIFSLPTDQLLVERTPGEVKVILAAANAPTLEPTSVNAYLIDTGSRRILVDSGSGSYFGPTLGRAITDPTGKMVLS</sequence>
<dbReference type="SUPFAM" id="SSF56281">
    <property type="entry name" value="Metallo-hydrolase/oxidoreductase"/>
    <property type="match status" value="1"/>
</dbReference>
<dbReference type="RefSeq" id="WP_219827661.1">
    <property type="nucleotide sequence ID" value="NZ_CP043765.1"/>
</dbReference>